<feature type="transmembrane region" description="Helical" evidence="1">
    <location>
        <begin position="6"/>
        <end position="27"/>
    </location>
</feature>
<name>A0A934I7E4_9CORY</name>
<dbReference type="EMBL" id="JAEIOS010000013">
    <property type="protein sequence ID" value="MBI8989679.1"/>
    <property type="molecule type" value="Genomic_DNA"/>
</dbReference>
<comment type="caution">
    <text evidence="2">The sequence shown here is derived from an EMBL/GenBank/DDBJ whole genome shotgun (WGS) entry which is preliminary data.</text>
</comment>
<dbReference type="AlphaFoldDB" id="A0A934I7E4"/>
<reference evidence="2" key="1">
    <citation type="submission" date="2020-12" db="EMBL/GenBank/DDBJ databases">
        <title>Genome public.</title>
        <authorList>
            <person name="Sun Q."/>
        </authorList>
    </citation>
    <scope>NUCLEOTIDE SEQUENCE</scope>
    <source>
        <strain evidence="2">CCM 8863</strain>
    </source>
</reference>
<keyword evidence="1" id="KW-1133">Transmembrane helix</keyword>
<organism evidence="2 3">
    <name type="scientific">Corynebacterium meridianum</name>
    <dbReference type="NCBI Taxonomy" id="2765363"/>
    <lineage>
        <taxon>Bacteria</taxon>
        <taxon>Bacillati</taxon>
        <taxon>Actinomycetota</taxon>
        <taxon>Actinomycetes</taxon>
        <taxon>Mycobacteriales</taxon>
        <taxon>Corynebacteriaceae</taxon>
        <taxon>Corynebacterium</taxon>
    </lineage>
</organism>
<feature type="transmembrane region" description="Helical" evidence="1">
    <location>
        <begin position="39"/>
        <end position="63"/>
    </location>
</feature>
<keyword evidence="1" id="KW-0472">Membrane</keyword>
<evidence type="ECO:0000256" key="1">
    <source>
        <dbReference type="SAM" id="Phobius"/>
    </source>
</evidence>
<proteinExistence type="predicted"/>
<protein>
    <submittedName>
        <fullName evidence="2">Uncharacterized protein</fullName>
    </submittedName>
</protein>
<sequence length="68" mass="7320">MDNTAVIVTMASVFIGFLLFGGSYVSFSYRLSPKLTWTLFTVAIFFITVVPTVIAVFWATLFAGSGAG</sequence>
<evidence type="ECO:0000313" key="3">
    <source>
        <dbReference type="Proteomes" id="UP000645966"/>
    </source>
</evidence>
<keyword evidence="3" id="KW-1185">Reference proteome</keyword>
<accession>A0A934I7E4</accession>
<gene>
    <name evidence="2" type="ORF">JDV75_07870</name>
</gene>
<evidence type="ECO:0000313" key="2">
    <source>
        <dbReference type="EMBL" id="MBI8989679.1"/>
    </source>
</evidence>
<keyword evidence="1" id="KW-0812">Transmembrane</keyword>
<dbReference type="Proteomes" id="UP000645966">
    <property type="component" value="Unassembled WGS sequence"/>
</dbReference>